<name>A0A7Y9GNI4_9MICO</name>
<evidence type="ECO:0000313" key="1">
    <source>
        <dbReference type="EMBL" id="NYE19770.1"/>
    </source>
</evidence>
<protein>
    <submittedName>
        <fullName evidence="1">Uncharacterized protein</fullName>
    </submittedName>
</protein>
<proteinExistence type="predicted"/>
<dbReference type="PANTHER" id="PTHR34724:SF2">
    <property type="entry name" value="OS12G0596101 PROTEIN"/>
    <property type="match status" value="1"/>
</dbReference>
<sequence>MCQKITCTTCGKATWTGCGQHVESALAGVPASARCQGHDAAPAERRGLFASLFGR</sequence>
<comment type="caution">
    <text evidence="1">The sequence shown here is derived from an EMBL/GenBank/DDBJ whole genome shotgun (WGS) entry which is preliminary data.</text>
</comment>
<dbReference type="PANTHER" id="PTHR34724">
    <property type="entry name" value="OS12G0596101 PROTEIN"/>
    <property type="match status" value="1"/>
</dbReference>
<evidence type="ECO:0000313" key="2">
    <source>
        <dbReference type="Proteomes" id="UP000576969"/>
    </source>
</evidence>
<gene>
    <name evidence="1" type="ORF">BJ991_001798</name>
</gene>
<dbReference type="AlphaFoldDB" id="A0A7Y9GNI4"/>
<keyword evidence="2" id="KW-1185">Reference proteome</keyword>
<accession>A0A7Y9GNI4</accession>
<organism evidence="1 2">
    <name type="scientific">Microbacterium immunditiarum</name>
    <dbReference type="NCBI Taxonomy" id="337480"/>
    <lineage>
        <taxon>Bacteria</taxon>
        <taxon>Bacillati</taxon>
        <taxon>Actinomycetota</taxon>
        <taxon>Actinomycetes</taxon>
        <taxon>Micrococcales</taxon>
        <taxon>Microbacteriaceae</taxon>
        <taxon>Microbacterium</taxon>
    </lineage>
</organism>
<reference evidence="1 2" key="1">
    <citation type="submission" date="2020-07" db="EMBL/GenBank/DDBJ databases">
        <title>Sequencing the genomes of 1000 actinobacteria strains.</title>
        <authorList>
            <person name="Klenk H.-P."/>
        </authorList>
    </citation>
    <scope>NUCLEOTIDE SEQUENCE [LARGE SCALE GENOMIC DNA]</scope>
    <source>
        <strain evidence="1 2">DSM 24662</strain>
    </source>
</reference>
<dbReference type="Proteomes" id="UP000576969">
    <property type="component" value="Unassembled WGS sequence"/>
</dbReference>
<dbReference type="EMBL" id="JACCBV010000001">
    <property type="protein sequence ID" value="NYE19770.1"/>
    <property type="molecule type" value="Genomic_DNA"/>
</dbReference>
<dbReference type="RefSeq" id="WP_179489328.1">
    <property type="nucleotide sequence ID" value="NZ_JACCBV010000001.1"/>
</dbReference>